<proteinExistence type="predicted"/>
<dbReference type="PANTHER" id="PTHR11008:SF9">
    <property type="entry name" value="PROTEIN TAKEOUT-LIKE PROTEIN"/>
    <property type="match status" value="1"/>
</dbReference>
<evidence type="ECO:0000313" key="1">
    <source>
        <dbReference type="EMBL" id="KOX71716.1"/>
    </source>
</evidence>
<organism evidence="1 2">
    <name type="scientific">Melipona quadrifasciata</name>
    <dbReference type="NCBI Taxonomy" id="166423"/>
    <lineage>
        <taxon>Eukaryota</taxon>
        <taxon>Metazoa</taxon>
        <taxon>Ecdysozoa</taxon>
        <taxon>Arthropoda</taxon>
        <taxon>Hexapoda</taxon>
        <taxon>Insecta</taxon>
        <taxon>Pterygota</taxon>
        <taxon>Neoptera</taxon>
        <taxon>Endopterygota</taxon>
        <taxon>Hymenoptera</taxon>
        <taxon>Apocrita</taxon>
        <taxon>Aculeata</taxon>
        <taxon>Apoidea</taxon>
        <taxon>Anthophila</taxon>
        <taxon>Apidae</taxon>
        <taxon>Melipona</taxon>
    </lineage>
</organism>
<name>A0A0M8ZWW9_9HYME</name>
<dbReference type="OrthoDB" id="8185902at2759"/>
<dbReference type="STRING" id="166423.A0A0M8ZWW9"/>
<dbReference type="Gene3D" id="3.15.10.30">
    <property type="entry name" value="Haemolymph juvenile hormone binding protein"/>
    <property type="match status" value="1"/>
</dbReference>
<evidence type="ECO:0008006" key="3">
    <source>
        <dbReference type="Google" id="ProtNLM"/>
    </source>
</evidence>
<dbReference type="InterPro" id="IPR038606">
    <property type="entry name" value="To_sf"/>
</dbReference>
<accession>A0A0M8ZWW9</accession>
<dbReference type="PANTHER" id="PTHR11008">
    <property type="entry name" value="PROTEIN TAKEOUT-LIKE PROTEIN"/>
    <property type="match status" value="1"/>
</dbReference>
<protein>
    <recommendedName>
        <fullName evidence="3">Protein takeout</fullName>
    </recommendedName>
</protein>
<feature type="non-terminal residue" evidence="1">
    <location>
        <position position="1"/>
    </location>
</feature>
<keyword evidence="2" id="KW-1185">Reference proteome</keyword>
<sequence>EPLNVERFVLTDLPSFKAVGSDVKIKGLTTYHVNFLHLDVEKQKINMNLTFPNLAIDGVFNITTRILFPVEATGNLLLTARNLYYQISLTYVVTNRGCKRFFYYSSLNVRIRIPDYDMKFRGQQKSLNDAINISKKELLDASIVNIEKITSIKFLELMNNFVKHFTYDDLLPDRE</sequence>
<reference evidence="1 2" key="1">
    <citation type="submission" date="2015-07" db="EMBL/GenBank/DDBJ databases">
        <title>The genome of Melipona quadrifasciata.</title>
        <authorList>
            <person name="Pan H."/>
            <person name="Kapheim K."/>
        </authorList>
    </citation>
    <scope>NUCLEOTIDE SEQUENCE [LARGE SCALE GENOMIC DNA]</scope>
    <source>
        <strain evidence="1">0111107301</strain>
        <tissue evidence="1">Whole body</tissue>
    </source>
</reference>
<dbReference type="Pfam" id="PF06585">
    <property type="entry name" value="JHBP"/>
    <property type="match status" value="1"/>
</dbReference>
<dbReference type="AlphaFoldDB" id="A0A0M8ZWW9"/>
<gene>
    <name evidence="1" type="ORF">WN51_02285</name>
</gene>
<dbReference type="EMBL" id="KQ435830">
    <property type="protein sequence ID" value="KOX71716.1"/>
    <property type="molecule type" value="Genomic_DNA"/>
</dbReference>
<dbReference type="Proteomes" id="UP000053105">
    <property type="component" value="Unassembled WGS sequence"/>
</dbReference>
<evidence type="ECO:0000313" key="2">
    <source>
        <dbReference type="Proteomes" id="UP000053105"/>
    </source>
</evidence>
<dbReference type="InterPro" id="IPR010562">
    <property type="entry name" value="Haemolymph_juvenile_hormone-bd"/>
</dbReference>